<organism evidence="2">
    <name type="scientific">Staphylococcus xylosus</name>
    <dbReference type="NCBI Taxonomy" id="1288"/>
    <lineage>
        <taxon>Bacteria</taxon>
        <taxon>Bacillati</taxon>
        <taxon>Bacillota</taxon>
        <taxon>Bacilli</taxon>
        <taxon>Bacillales</taxon>
        <taxon>Staphylococcaceae</taxon>
        <taxon>Staphylococcus</taxon>
    </lineage>
</organism>
<proteinExistence type="predicted"/>
<gene>
    <name evidence="2" type="ORF">J4710_02070</name>
</gene>
<name>A0A939SPS1_STAXY</name>
<evidence type="ECO:0000313" key="2">
    <source>
        <dbReference type="EMBL" id="MBO1919763.1"/>
    </source>
</evidence>
<feature type="transmembrane region" description="Helical" evidence="1">
    <location>
        <begin position="43"/>
        <end position="63"/>
    </location>
</feature>
<comment type="caution">
    <text evidence="2">The sequence shown here is derived from an EMBL/GenBank/DDBJ whole genome shotgun (WGS) entry which is preliminary data.</text>
</comment>
<sequence length="74" mass="8504">MKLYYIEALHNEIPRSFIWSIVLLQMINFVLNSLNGGGELNYVTPIFGAIAFTIIIALFDMMIKPSKHEAKEHH</sequence>
<dbReference type="AlphaFoldDB" id="A0A939SPS1"/>
<keyword evidence="1" id="KW-1133">Transmembrane helix</keyword>
<dbReference type="InterPro" id="IPR021324">
    <property type="entry name" value="DUF2929"/>
</dbReference>
<accession>A0A939SPS1</accession>
<dbReference type="EMBL" id="JAGETT010000008">
    <property type="protein sequence ID" value="MBO1919763.1"/>
    <property type="molecule type" value="Genomic_DNA"/>
</dbReference>
<keyword evidence="1" id="KW-0812">Transmembrane</keyword>
<reference evidence="2" key="1">
    <citation type="submission" date="2021-03" db="EMBL/GenBank/DDBJ databases">
        <title>Molecular epidemiology and mechanisms of colistin and carbapenem resistance in Enterobacteriaceae from clinical isolates, the environment and porcine samples in Pretoria, South Africa.</title>
        <authorList>
            <person name="Bogoshi D."/>
            <person name="Mbelle N.M."/>
            <person name="Naidoo V."/>
            <person name="Osei Sekyere J."/>
        </authorList>
    </citation>
    <scope>NUCLEOTIDE SEQUENCE</scope>
    <source>
        <strain evidence="2">ESB009</strain>
    </source>
</reference>
<keyword evidence="1" id="KW-0472">Membrane</keyword>
<evidence type="ECO:0000256" key="1">
    <source>
        <dbReference type="SAM" id="Phobius"/>
    </source>
</evidence>
<feature type="transmembrane region" description="Helical" evidence="1">
    <location>
        <begin position="12"/>
        <end position="31"/>
    </location>
</feature>
<protein>
    <submittedName>
        <fullName evidence="2">DUF2929 family protein</fullName>
    </submittedName>
</protein>
<dbReference type="Pfam" id="PF11151">
    <property type="entry name" value="DUF2929"/>
    <property type="match status" value="1"/>
</dbReference>